<dbReference type="AlphaFoldDB" id="A0A1I7YBE7"/>
<dbReference type="Proteomes" id="UP000095287">
    <property type="component" value="Unplaced"/>
</dbReference>
<dbReference type="PANTHER" id="PTHR46211:SF1">
    <property type="entry name" value="GLYCEROPHOSPHODIESTER PHOSPHODIESTERASE, CYTOPLASMIC"/>
    <property type="match status" value="1"/>
</dbReference>
<dbReference type="GO" id="GO:0008649">
    <property type="term" value="F:rRNA methyltransferase activity"/>
    <property type="evidence" value="ECO:0007669"/>
    <property type="project" value="InterPro"/>
</dbReference>
<dbReference type="PROSITE" id="PS51704">
    <property type="entry name" value="GP_PDE"/>
    <property type="match status" value="1"/>
</dbReference>
<proteinExistence type="predicted"/>
<organism evidence="2 3">
    <name type="scientific">Steinernema glaseri</name>
    <dbReference type="NCBI Taxonomy" id="37863"/>
    <lineage>
        <taxon>Eukaryota</taxon>
        <taxon>Metazoa</taxon>
        <taxon>Ecdysozoa</taxon>
        <taxon>Nematoda</taxon>
        <taxon>Chromadorea</taxon>
        <taxon>Rhabditida</taxon>
        <taxon>Tylenchina</taxon>
        <taxon>Panagrolaimomorpha</taxon>
        <taxon>Strongyloidoidea</taxon>
        <taxon>Steinernematidae</taxon>
        <taxon>Steinernema</taxon>
    </lineage>
</organism>
<name>A0A1I7YBE7_9BILA</name>
<reference evidence="3" key="1">
    <citation type="submission" date="2016-11" db="UniProtKB">
        <authorList>
            <consortium name="WormBaseParasite"/>
        </authorList>
    </citation>
    <scope>IDENTIFICATION</scope>
</reference>
<evidence type="ECO:0000259" key="1">
    <source>
        <dbReference type="PROSITE" id="PS51704"/>
    </source>
</evidence>
<accession>A0A1I7YBE7</accession>
<dbReference type="WBParaSite" id="L893_g14661.t1">
    <property type="protein sequence ID" value="L893_g14661.t1"/>
    <property type="gene ID" value="L893_g14661"/>
</dbReference>
<keyword evidence="2" id="KW-1185">Reference proteome</keyword>
<dbReference type="NCBIfam" id="NF006989">
    <property type="entry name" value="PRK09454.1"/>
    <property type="match status" value="1"/>
</dbReference>
<feature type="domain" description="GP-PDE" evidence="1">
    <location>
        <begin position="8"/>
        <end position="259"/>
    </location>
</feature>
<dbReference type="PANTHER" id="PTHR46211">
    <property type="entry name" value="GLYCEROPHOSPHORYL DIESTER PHOSPHODIESTERASE"/>
    <property type="match status" value="1"/>
</dbReference>
<evidence type="ECO:0000313" key="3">
    <source>
        <dbReference type="WBParaSite" id="L893_g14661.t1"/>
    </source>
</evidence>
<dbReference type="SUPFAM" id="SSF51695">
    <property type="entry name" value="PLC-like phosphodiesterases"/>
    <property type="match status" value="1"/>
</dbReference>
<dbReference type="GO" id="GO:0070475">
    <property type="term" value="P:rRNA base methylation"/>
    <property type="evidence" value="ECO:0007669"/>
    <property type="project" value="InterPro"/>
</dbReference>
<dbReference type="GO" id="GO:0006629">
    <property type="term" value="P:lipid metabolic process"/>
    <property type="evidence" value="ECO:0007669"/>
    <property type="project" value="InterPro"/>
</dbReference>
<dbReference type="Gene3D" id="3.20.20.190">
    <property type="entry name" value="Phosphatidylinositol (PI) phosphodiesterase"/>
    <property type="match status" value="1"/>
</dbReference>
<dbReference type="Pfam" id="PF03009">
    <property type="entry name" value="GDPD"/>
    <property type="match status" value="1"/>
</dbReference>
<dbReference type="InterPro" id="IPR017946">
    <property type="entry name" value="PLC-like_Pdiesterase_TIM-brl"/>
</dbReference>
<dbReference type="SUPFAM" id="SSF53335">
    <property type="entry name" value="S-adenosyl-L-methionine-dependent methyltransferases"/>
    <property type="match status" value="1"/>
</dbReference>
<dbReference type="Gene3D" id="3.40.50.150">
    <property type="entry name" value="Vaccinia Virus protein VP39"/>
    <property type="match status" value="1"/>
</dbReference>
<evidence type="ECO:0000313" key="2">
    <source>
        <dbReference type="Proteomes" id="UP000095287"/>
    </source>
</evidence>
<sequence>MNHHWPYPALIAHRGAGKIAPENTLAAMRIGAQNGFRMMEYDVKLSRDAVPVLLHDDDLDRTSNGQGMASRLTLAELSALDFGAWHSSAYAGEPIPTLSSIAAFTLANQVHSNIEIKPTTGDEAETGRQVALAAQALWAQASLPPLLSSFSEAALEAAQHAVPTLPRALLIEEEVPADWPERLERLGCMGLNLNDRFVTQALLGRLLPPPSRRAIVVMDPSYEAKSDYQQVLNSVKNALKRFAQACIVVWYPIVQRPEVQALQRKLEQLDTPWLHVSLSVRAPAKNGLGLHGSGLFISNPPWTLLKALEQSMPWLTKTLAQDDKASFQLRHSGLQVAQHQIANTHALQTHNLQTDQFTHAANLAFLAFAQDKTQLVIVLPGHLGWQQGLTVQAQTKVQQFQTALAQLAGYTHQIFLVDDRVFANNLPRNTTILSQDQKAGGINIQTTSRSQTAQMRRVKALTTAATL</sequence>
<dbReference type="InterPro" id="IPR030395">
    <property type="entry name" value="GP_PDE_dom"/>
</dbReference>
<dbReference type="InterPro" id="IPR029063">
    <property type="entry name" value="SAM-dependent_MTases_sf"/>
</dbReference>
<protein>
    <submittedName>
        <fullName evidence="3">GP-PDE domain-containing protein</fullName>
    </submittedName>
</protein>
<dbReference type="InterPro" id="IPR007473">
    <property type="entry name" value="RlmJ"/>
</dbReference>
<dbReference type="Pfam" id="PF04378">
    <property type="entry name" value="RsmJ"/>
    <property type="match status" value="1"/>
</dbReference>
<dbReference type="GO" id="GO:0008081">
    <property type="term" value="F:phosphoric diester hydrolase activity"/>
    <property type="evidence" value="ECO:0007669"/>
    <property type="project" value="InterPro"/>
</dbReference>